<evidence type="ECO:0000313" key="3">
    <source>
        <dbReference type="Proteomes" id="UP000240717"/>
    </source>
</evidence>
<dbReference type="EMBL" id="PZEV01000067">
    <property type="protein sequence ID" value="PTI49484.1"/>
    <property type="molecule type" value="Genomic_DNA"/>
</dbReference>
<evidence type="ECO:0000313" key="2">
    <source>
        <dbReference type="EMBL" id="PTI49484.1"/>
    </source>
</evidence>
<accession>A0A2T4PXQ2</accession>
<comment type="caution">
    <text evidence="2">The sequence shown here is derived from an EMBL/GenBank/DDBJ whole genome shotgun (WGS) entry which is preliminary data.</text>
</comment>
<dbReference type="RefSeq" id="WP_049424894.1">
    <property type="nucleotide sequence ID" value="NZ_JAFFRN010000013.1"/>
</dbReference>
<dbReference type="Gene3D" id="3.40.630.100">
    <property type="entry name" value="Poly-gamma-glutamate hydrolase, zinc-binding motif"/>
    <property type="match status" value="1"/>
</dbReference>
<reference evidence="2 3" key="1">
    <citation type="journal article" date="2016" name="Front. Microbiol.">
        <title>Comprehensive Phylogenetic Analysis of Bovine Non-aureus Staphylococci Species Based on Whole-Genome Sequencing.</title>
        <authorList>
            <person name="Naushad S."/>
            <person name="Barkema H.W."/>
            <person name="Luby C."/>
            <person name="Condas L.A."/>
            <person name="Nobrega D.B."/>
            <person name="Carson D.A."/>
            <person name="De Buck J."/>
        </authorList>
    </citation>
    <scope>NUCLEOTIDE SEQUENCE [LARGE SCALE GENOMIC DNA]</scope>
    <source>
        <strain evidence="2 3">SNUC 2993</strain>
    </source>
</reference>
<keyword evidence="1" id="KW-0472">Membrane</keyword>
<dbReference type="STRING" id="1194526.A284_09285"/>
<evidence type="ECO:0000256" key="1">
    <source>
        <dbReference type="SAM" id="Phobius"/>
    </source>
</evidence>
<evidence type="ECO:0008006" key="4">
    <source>
        <dbReference type="Google" id="ProtNLM"/>
    </source>
</evidence>
<keyword evidence="1" id="KW-0812">Transmembrane</keyword>
<dbReference type="InterPro" id="IPR038128">
    <property type="entry name" value="Gamma_PGA_hydro_sf"/>
</dbReference>
<feature type="transmembrane region" description="Helical" evidence="1">
    <location>
        <begin position="12"/>
        <end position="31"/>
    </location>
</feature>
<gene>
    <name evidence="2" type="ORF">BU085_12000</name>
</gene>
<dbReference type="Pfam" id="PF05908">
    <property type="entry name" value="Gamma_PGA_hydro"/>
    <property type="match status" value="1"/>
</dbReference>
<dbReference type="InterPro" id="IPR008585">
    <property type="entry name" value="Gamma_PGA_hydro"/>
</dbReference>
<sequence length="250" mass="28858">MKRNTSLYTKLYYLSIILIVIAILIVALIFYNTRKNMNQSNLDRYNNFQELKTNTKEHKDWRIVTKERKHHDILVTAIHGGGIEPGTTELARRISNVGHYDFYSFEGLRKKNNDQLHITSTNYDEPKLHQMLKTAEQTVSIHGFSGDDPIVFVGGKDKKMAKSIAKSLRHKGFTVKESPNEIDAKSSKNFVNENENDSGVQLELTTKQREQFFKNHKLSRKVRSNPDNYTKTFYKFANAVQDGVKKAKES</sequence>
<proteinExistence type="predicted"/>
<protein>
    <recommendedName>
        <fullName evidence="4">Poly-gamma-glutamate hydrolase family protein</fullName>
    </recommendedName>
</protein>
<keyword evidence="1" id="KW-1133">Transmembrane helix</keyword>
<dbReference type="AlphaFoldDB" id="A0A2T4PXQ2"/>
<organism evidence="2 3">
    <name type="scientific">Staphylococcus warneri</name>
    <dbReference type="NCBI Taxonomy" id="1292"/>
    <lineage>
        <taxon>Bacteria</taxon>
        <taxon>Bacillati</taxon>
        <taxon>Bacillota</taxon>
        <taxon>Bacilli</taxon>
        <taxon>Bacillales</taxon>
        <taxon>Staphylococcaceae</taxon>
        <taxon>Staphylococcus</taxon>
    </lineage>
</organism>
<name>A0A2T4PXQ2_STAWA</name>
<dbReference type="Proteomes" id="UP000240717">
    <property type="component" value="Unassembled WGS sequence"/>
</dbReference>